<evidence type="ECO:0000313" key="3">
    <source>
        <dbReference type="EMBL" id="SVB18347.1"/>
    </source>
</evidence>
<dbReference type="InterPro" id="IPR052910">
    <property type="entry name" value="ABC-Purine-Binding"/>
</dbReference>
<organism evidence="3">
    <name type="scientific">marine metagenome</name>
    <dbReference type="NCBI Taxonomy" id="408172"/>
    <lineage>
        <taxon>unclassified sequences</taxon>
        <taxon>metagenomes</taxon>
        <taxon>ecological metagenomes</taxon>
    </lineage>
</organism>
<evidence type="ECO:0000256" key="1">
    <source>
        <dbReference type="ARBA" id="ARBA00022729"/>
    </source>
</evidence>
<feature type="domain" description="ABC transporter substrate-binding protein PnrA-like" evidence="2">
    <location>
        <begin position="60"/>
        <end position="187"/>
    </location>
</feature>
<dbReference type="InterPro" id="IPR006311">
    <property type="entry name" value="TAT_signal"/>
</dbReference>
<gene>
    <name evidence="3" type="ORF">METZ01_LOCUS171201</name>
</gene>
<dbReference type="AlphaFoldDB" id="A0A382BYV2"/>
<keyword evidence="1" id="KW-0732">Signal</keyword>
<dbReference type="GO" id="GO:0005886">
    <property type="term" value="C:plasma membrane"/>
    <property type="evidence" value="ECO:0007669"/>
    <property type="project" value="InterPro"/>
</dbReference>
<reference evidence="3" key="1">
    <citation type="submission" date="2018-05" db="EMBL/GenBank/DDBJ databases">
        <authorList>
            <person name="Lanie J.A."/>
            <person name="Ng W.-L."/>
            <person name="Kazmierczak K.M."/>
            <person name="Andrzejewski T.M."/>
            <person name="Davidsen T.M."/>
            <person name="Wayne K.J."/>
            <person name="Tettelin H."/>
            <person name="Glass J.I."/>
            <person name="Rusch D."/>
            <person name="Podicherti R."/>
            <person name="Tsui H.-C.T."/>
            <person name="Winkler M.E."/>
        </authorList>
    </citation>
    <scope>NUCLEOTIDE SEQUENCE</scope>
</reference>
<protein>
    <recommendedName>
        <fullName evidence="2">ABC transporter substrate-binding protein PnrA-like domain-containing protein</fullName>
    </recommendedName>
</protein>
<dbReference type="Gene3D" id="3.40.50.2300">
    <property type="match status" value="1"/>
</dbReference>
<evidence type="ECO:0000259" key="2">
    <source>
        <dbReference type="Pfam" id="PF02608"/>
    </source>
</evidence>
<proteinExistence type="predicted"/>
<feature type="non-terminal residue" evidence="3">
    <location>
        <position position="194"/>
    </location>
</feature>
<dbReference type="PANTHER" id="PTHR43208:SF1">
    <property type="entry name" value="ABC TRANSPORTER SUBSTRATE-BINDING PROTEIN"/>
    <property type="match status" value="1"/>
</dbReference>
<dbReference type="Pfam" id="PF02608">
    <property type="entry name" value="Bmp"/>
    <property type="match status" value="1"/>
</dbReference>
<dbReference type="PANTHER" id="PTHR43208">
    <property type="entry name" value="ABC TRANSPORTER SUBSTRATE-BINDING PROTEIN"/>
    <property type="match status" value="1"/>
</dbReference>
<dbReference type="PROSITE" id="PS51318">
    <property type="entry name" value="TAT"/>
    <property type="match status" value="1"/>
</dbReference>
<dbReference type="EMBL" id="UINC01031776">
    <property type="protein sequence ID" value="SVB18347.1"/>
    <property type="molecule type" value="Genomic_DNA"/>
</dbReference>
<sequence length="194" mass="20758">MKNRSKKSFERDLTRRDFLKYGGSALALSLLPIGFNTANAANALAPVAEKDAIMAFGLFGPISDEGWTYTHHVGAEAVRKAFPKATVLEVENTPASADGTRIFRQFVQDGANMVVACSVYADVLYGASDRAPNVAFLEAAGPRPSNNVIGYYVQHWDAAYILGVAAGMMSKTGKIGYIGSFPIPTVYADANALQ</sequence>
<dbReference type="InterPro" id="IPR003760">
    <property type="entry name" value="PnrA-like"/>
</dbReference>
<name>A0A382BYV2_9ZZZZ</name>
<accession>A0A382BYV2</accession>